<dbReference type="CDD" id="cd14332">
    <property type="entry name" value="UBA_RuvA_C"/>
    <property type="match status" value="1"/>
</dbReference>
<reference evidence="2 3" key="1">
    <citation type="submission" date="2020-02" db="EMBL/GenBank/DDBJ databases">
        <title>Genome analysis of Thermosulfuriphilus ammonigenes ST65T, an anaerobic thermophilic chemolithoautotrophic bacterium isolated from a deep-sea hydrothermal vent.</title>
        <authorList>
            <person name="Slobodkina G."/>
            <person name="Allioux M."/>
            <person name="Merkel A."/>
            <person name="Alain K."/>
            <person name="Jebbar M."/>
            <person name="Slobodkin A."/>
        </authorList>
    </citation>
    <scope>NUCLEOTIDE SEQUENCE [LARGE SCALE GENOMIC DNA]</scope>
    <source>
        <strain evidence="2 3">ST65</strain>
    </source>
</reference>
<dbReference type="Gene3D" id="1.10.8.10">
    <property type="entry name" value="DNA helicase RuvA subunit, C-terminal domain"/>
    <property type="match status" value="1"/>
</dbReference>
<evidence type="ECO:0000313" key="3">
    <source>
        <dbReference type="Proteomes" id="UP000502179"/>
    </source>
</evidence>
<keyword evidence="1" id="KW-0234">DNA repair</keyword>
<comment type="subunit">
    <text evidence="1">Homotetramer. Forms an RuvA(8)-RuvB(12)-Holliday junction (HJ) complex. HJ DNA is sandwiched between 2 RuvA tetramers; dsDNA enters through RuvA and exits via RuvB. An RuvB hexamer assembles on each DNA strand where it exits the tetramer. Each RuvB hexamer is contacted by two RuvA subunits (via domain III) on 2 adjacent RuvB subunits; this complex drives branch migration. In the full resolvosome a probable DNA-RuvA(4)-RuvB(12)-RuvC(2) complex forms which resolves the HJ.</text>
</comment>
<dbReference type="GO" id="GO:0006281">
    <property type="term" value="P:DNA repair"/>
    <property type="evidence" value="ECO:0007669"/>
    <property type="project" value="UniProtKB-UniRule"/>
</dbReference>
<dbReference type="GO" id="GO:0048476">
    <property type="term" value="C:Holliday junction resolvase complex"/>
    <property type="evidence" value="ECO:0007669"/>
    <property type="project" value="UniProtKB-UniRule"/>
</dbReference>
<dbReference type="SUPFAM" id="SSF50249">
    <property type="entry name" value="Nucleic acid-binding proteins"/>
    <property type="match status" value="1"/>
</dbReference>
<dbReference type="SUPFAM" id="SSF46929">
    <property type="entry name" value="DNA helicase RuvA subunit, C-terminal domain"/>
    <property type="match status" value="1"/>
</dbReference>
<dbReference type="Pfam" id="PF01330">
    <property type="entry name" value="RuvA_N"/>
    <property type="match status" value="1"/>
</dbReference>
<dbReference type="GO" id="GO:0016787">
    <property type="term" value="F:hydrolase activity"/>
    <property type="evidence" value="ECO:0007669"/>
    <property type="project" value="UniProtKB-KW"/>
</dbReference>
<dbReference type="AlphaFoldDB" id="A0A6G7PTC9"/>
<dbReference type="GO" id="GO:0005524">
    <property type="term" value="F:ATP binding"/>
    <property type="evidence" value="ECO:0007669"/>
    <property type="project" value="InterPro"/>
</dbReference>
<dbReference type="SMART" id="SM00278">
    <property type="entry name" value="HhH1"/>
    <property type="match status" value="2"/>
</dbReference>
<feature type="region of interest" description="Domain I" evidence="1">
    <location>
        <begin position="1"/>
        <end position="64"/>
    </location>
</feature>
<dbReference type="InterPro" id="IPR010994">
    <property type="entry name" value="RuvA_2-like"/>
</dbReference>
<comment type="similarity">
    <text evidence="1">Belongs to the RuvA family.</text>
</comment>
<dbReference type="InterPro" id="IPR000085">
    <property type="entry name" value="RuvA"/>
</dbReference>
<dbReference type="RefSeq" id="WP_166031039.1">
    <property type="nucleotide sequence ID" value="NZ_CP048877.1"/>
</dbReference>
<comment type="caution">
    <text evidence="1">Lacks conserved residue(s) required for the propagation of feature annotation.</text>
</comment>
<keyword evidence="1" id="KW-0233">DNA recombination</keyword>
<dbReference type="Pfam" id="PF14520">
    <property type="entry name" value="HHH_5"/>
    <property type="match status" value="1"/>
</dbReference>
<keyword evidence="1" id="KW-0963">Cytoplasm</keyword>
<gene>
    <name evidence="1 2" type="primary">ruvA</name>
    <name evidence="2" type="ORF">G4V39_00390</name>
</gene>
<dbReference type="NCBIfam" id="TIGR00084">
    <property type="entry name" value="ruvA"/>
    <property type="match status" value="1"/>
</dbReference>
<dbReference type="KEGG" id="tav:G4V39_00390"/>
<dbReference type="Gene3D" id="2.40.50.140">
    <property type="entry name" value="Nucleic acid-binding proteins"/>
    <property type="match status" value="1"/>
</dbReference>
<dbReference type="HAMAP" id="MF_00031">
    <property type="entry name" value="DNA_HJ_migration_RuvA"/>
    <property type="match status" value="1"/>
</dbReference>
<dbReference type="GO" id="GO:0009378">
    <property type="term" value="F:four-way junction helicase activity"/>
    <property type="evidence" value="ECO:0007669"/>
    <property type="project" value="InterPro"/>
</dbReference>
<keyword evidence="2" id="KW-0378">Hydrolase</keyword>
<comment type="subcellular location">
    <subcellularLocation>
        <location evidence="1">Cytoplasm</location>
    </subcellularLocation>
</comment>
<dbReference type="InterPro" id="IPR011114">
    <property type="entry name" value="RuvA_C"/>
</dbReference>
<evidence type="ECO:0000256" key="1">
    <source>
        <dbReference type="HAMAP-Rule" id="MF_00031"/>
    </source>
</evidence>
<feature type="region of interest" description="Domain III" evidence="1">
    <location>
        <begin position="140"/>
        <end position="191"/>
    </location>
</feature>
<dbReference type="Pfam" id="PF07499">
    <property type="entry name" value="RuvA_C"/>
    <property type="match status" value="1"/>
</dbReference>
<sequence length="191" mass="21052">MISYLEGVIIYKTPGLVVLKTGGVGYQIFVPPSHHQTLPAISENASLFTSLVIREETLELYGFLTPGERDLFLLLQHTSGIGPRTALNIVSALSPDDLARAIQERDISRLSSIPGVGRKTAERLCVELKDRFKTMVSPEKDPDLFADAVSALLNLGFKRRQAEDVVSDLISQGKRDLEALIKDALRLLSHE</sequence>
<name>A0A6G7PTC9_9BACT</name>
<dbReference type="SUPFAM" id="SSF47781">
    <property type="entry name" value="RuvA domain 2-like"/>
    <property type="match status" value="1"/>
</dbReference>
<dbReference type="GO" id="GO:0000400">
    <property type="term" value="F:four-way junction DNA binding"/>
    <property type="evidence" value="ECO:0007669"/>
    <property type="project" value="UniProtKB-UniRule"/>
</dbReference>
<keyword evidence="1" id="KW-0227">DNA damage</keyword>
<dbReference type="InterPro" id="IPR013849">
    <property type="entry name" value="DNA_helicase_Holl-junc_RuvA_I"/>
</dbReference>
<dbReference type="InterPro" id="IPR036267">
    <property type="entry name" value="RuvA_C_sf"/>
</dbReference>
<protein>
    <recommendedName>
        <fullName evidence="1">Holliday junction branch migration complex subunit RuvA</fullName>
    </recommendedName>
</protein>
<dbReference type="GO" id="GO:0005737">
    <property type="term" value="C:cytoplasm"/>
    <property type="evidence" value="ECO:0007669"/>
    <property type="project" value="UniProtKB-SubCell"/>
</dbReference>
<comment type="function">
    <text evidence="1">The RuvA-RuvB-RuvC complex processes Holliday junction (HJ) DNA during genetic recombination and DNA repair, while the RuvA-RuvB complex plays an important role in the rescue of blocked DNA replication forks via replication fork reversal (RFR). RuvA specifically binds to HJ cruciform DNA, conferring on it an open structure. The RuvB hexamer acts as an ATP-dependent pump, pulling dsDNA into and through the RuvAB complex. HJ branch migration allows RuvC to scan DNA until it finds its consensus sequence, where it cleaves and resolves the cruciform DNA.</text>
</comment>
<dbReference type="EMBL" id="CP048877">
    <property type="protein sequence ID" value="QIJ70816.1"/>
    <property type="molecule type" value="Genomic_DNA"/>
</dbReference>
<keyword evidence="1" id="KW-0238">DNA-binding</keyword>
<dbReference type="InterPro" id="IPR003583">
    <property type="entry name" value="Hlx-hairpin-Hlx_DNA-bd_motif"/>
</dbReference>
<organism evidence="2 3">
    <name type="scientific">Thermosulfuriphilus ammonigenes</name>
    <dbReference type="NCBI Taxonomy" id="1936021"/>
    <lineage>
        <taxon>Bacteria</taxon>
        <taxon>Pseudomonadati</taxon>
        <taxon>Thermodesulfobacteriota</taxon>
        <taxon>Thermodesulfobacteria</taxon>
        <taxon>Thermodesulfobacteriales</taxon>
        <taxon>Thermodesulfobacteriaceae</taxon>
        <taxon>Thermosulfuriphilus</taxon>
    </lineage>
</organism>
<dbReference type="GO" id="GO:0006310">
    <property type="term" value="P:DNA recombination"/>
    <property type="evidence" value="ECO:0007669"/>
    <property type="project" value="UniProtKB-UniRule"/>
</dbReference>
<keyword evidence="3" id="KW-1185">Reference proteome</keyword>
<proteinExistence type="inferred from homology"/>
<dbReference type="InterPro" id="IPR012340">
    <property type="entry name" value="NA-bd_OB-fold"/>
</dbReference>
<dbReference type="GO" id="GO:0009379">
    <property type="term" value="C:Holliday junction helicase complex"/>
    <property type="evidence" value="ECO:0007669"/>
    <property type="project" value="InterPro"/>
</dbReference>
<dbReference type="Gene3D" id="1.10.150.20">
    <property type="entry name" value="5' to 3' exonuclease, C-terminal subdomain"/>
    <property type="match status" value="1"/>
</dbReference>
<dbReference type="Proteomes" id="UP000502179">
    <property type="component" value="Chromosome"/>
</dbReference>
<comment type="domain">
    <text evidence="1">Has three domains with a flexible linker between the domains II and III and assumes an 'L' shape. Domain III is highly mobile and contacts RuvB.</text>
</comment>
<evidence type="ECO:0000313" key="2">
    <source>
        <dbReference type="EMBL" id="QIJ70816.1"/>
    </source>
</evidence>
<accession>A0A6G7PTC9</accession>